<sequence length="279" mass="29853">MDRRPPRLEARRVIRAAALLGSHDILLVTLDSLRYDVACAALAAGRTPNLARLLPAEGWERRHAPGSFTFAAHQAIFAGFLPTPATPGPHHRHFALRFEGSRTTGPDTALFDAPDIVSGLAAHGYHTLCIGGVGFFNKRTPLGRVLPGLFAESHWRASFGVQARDSTAAQVGAAVERIAALDPEKRLFQFINVSATHHPTLAYLPGATRESAETQGAALAHADGALAPLFAALSRRGPALCILCADHGTAFGEDGYRGHRLAHPTVWDVPYAEFILEAA</sequence>
<feature type="domain" description="Sulfatase N-terminal" evidence="1">
    <location>
        <begin position="24"/>
        <end position="267"/>
    </location>
</feature>
<keyword evidence="3" id="KW-1185">Reference proteome</keyword>
<evidence type="ECO:0000313" key="2">
    <source>
        <dbReference type="EMBL" id="KMO38956.1"/>
    </source>
</evidence>
<dbReference type="NCBIfam" id="NF038075">
    <property type="entry name" value="fam_STM4013"/>
    <property type="match status" value="1"/>
</dbReference>
<organism evidence="2 3">
    <name type="scientific">Methylobacterium variabile</name>
    <dbReference type="NCBI Taxonomy" id="298794"/>
    <lineage>
        <taxon>Bacteria</taxon>
        <taxon>Pseudomonadati</taxon>
        <taxon>Pseudomonadota</taxon>
        <taxon>Alphaproteobacteria</taxon>
        <taxon>Hyphomicrobiales</taxon>
        <taxon>Methylobacteriaceae</taxon>
        <taxon>Methylobacterium</taxon>
    </lineage>
</organism>
<gene>
    <name evidence="2" type="ORF">VQ02_10960</name>
</gene>
<dbReference type="OrthoDB" id="9795675at2"/>
<protein>
    <submittedName>
        <fullName evidence="2">Metalloenzyme domain-containing protein</fullName>
    </submittedName>
</protein>
<dbReference type="AlphaFoldDB" id="A0A0J6VIM7"/>
<name>A0A0J6VIM7_9HYPH</name>
<evidence type="ECO:0000313" key="3">
    <source>
        <dbReference type="Proteomes" id="UP000035955"/>
    </source>
</evidence>
<dbReference type="InterPro" id="IPR017850">
    <property type="entry name" value="Alkaline_phosphatase_core_sf"/>
</dbReference>
<dbReference type="Pfam" id="PF00884">
    <property type="entry name" value="Sulfatase"/>
    <property type="match status" value="1"/>
</dbReference>
<dbReference type="Proteomes" id="UP000035955">
    <property type="component" value="Unassembled WGS sequence"/>
</dbReference>
<evidence type="ECO:0000259" key="1">
    <source>
        <dbReference type="Pfam" id="PF00884"/>
    </source>
</evidence>
<dbReference type="Gene3D" id="3.40.720.10">
    <property type="entry name" value="Alkaline Phosphatase, subunit A"/>
    <property type="match status" value="1"/>
</dbReference>
<proteinExistence type="predicted"/>
<dbReference type="InterPro" id="IPR047838">
    <property type="entry name" value="STM4013-like"/>
</dbReference>
<reference evidence="2 3" key="1">
    <citation type="submission" date="2015-03" db="EMBL/GenBank/DDBJ databases">
        <title>Genome sequencing of Methylobacterium variabile DSM 16961.</title>
        <authorList>
            <person name="Chaudhry V."/>
            <person name="Patil P.B."/>
        </authorList>
    </citation>
    <scope>NUCLEOTIDE SEQUENCE [LARGE SCALE GENOMIC DNA]</scope>
    <source>
        <strain evidence="2 3">DSM 16961</strain>
    </source>
</reference>
<dbReference type="SUPFAM" id="SSF53649">
    <property type="entry name" value="Alkaline phosphatase-like"/>
    <property type="match status" value="1"/>
</dbReference>
<dbReference type="InterPro" id="IPR000917">
    <property type="entry name" value="Sulfatase_N"/>
</dbReference>
<comment type="caution">
    <text evidence="2">The sequence shown here is derived from an EMBL/GenBank/DDBJ whole genome shotgun (WGS) entry which is preliminary data.</text>
</comment>
<accession>A0A0J6VIM7</accession>
<dbReference type="PATRIC" id="fig|298794.3.peg.6816"/>
<dbReference type="EMBL" id="LABY01000066">
    <property type="protein sequence ID" value="KMO38956.1"/>
    <property type="molecule type" value="Genomic_DNA"/>
</dbReference>